<keyword evidence="2" id="KW-1185">Reference proteome</keyword>
<reference evidence="1 2" key="1">
    <citation type="submission" date="2015-06" db="EMBL/GenBank/DDBJ databases">
        <title>Complete genomic sequence analysis of two virulent actinophages of Streptomyces flavovirens.</title>
        <authorList>
            <person name="Sharaf A."/>
            <person name="Marie E."/>
            <person name="ElBaz R."/>
            <person name="Elmaghraby I."/>
            <person name="Mercati F."/>
        </authorList>
    </citation>
    <scope>NUCLEOTIDE SEQUENCE [LARGE SCALE GENOMIC DNA]</scope>
</reference>
<organism evidence="1 2">
    <name type="scientific">Streptomyces phage SF3</name>
    <dbReference type="NCBI Taxonomy" id="1690818"/>
    <lineage>
        <taxon>Viruses</taxon>
        <taxon>Duplodnaviria</taxon>
        <taxon>Heunggongvirae</taxon>
        <taxon>Uroviricota</taxon>
        <taxon>Caudoviricetes</taxon>
        <taxon>Siftrevirus</taxon>
        <taxon>Siftrevirus SF3</taxon>
    </lineage>
</organism>
<sequence>MTDDLSQIMPGPQFVGARIVRADEQLAPPRRFVLRRRVDVSGISGTGDVADGVLWPDGTASIRWRGEHPSVVFWDRGRVSVEAIHGHQGATEIVFVDQDDEQPVPAPVVGAPLDPAAAPLVLRRVLEHALRRPVPCPKCTRTAPCRCIADRTDERVDVVLAALGPWLVTRPGDVA</sequence>
<evidence type="ECO:0000313" key="2">
    <source>
        <dbReference type="Proteomes" id="UP000202764"/>
    </source>
</evidence>
<dbReference type="EMBL" id="KT221034">
    <property type="protein sequence ID" value="ALF00190.1"/>
    <property type="molecule type" value="Genomic_DNA"/>
</dbReference>
<dbReference type="RefSeq" id="YP_009213186.1">
    <property type="nucleotide sequence ID" value="NC_028952.1"/>
</dbReference>
<evidence type="ECO:0000313" key="1">
    <source>
        <dbReference type="EMBL" id="ALF00190.1"/>
    </source>
</evidence>
<dbReference type="KEGG" id="vg:26639404"/>
<dbReference type="Proteomes" id="UP000202764">
    <property type="component" value="Segment"/>
</dbReference>
<gene>
    <name evidence="1" type="ORF">SF3_590</name>
</gene>
<accession>A0A0M4RBC9</accession>
<dbReference type="OrthoDB" id="23263at10239"/>
<protein>
    <submittedName>
        <fullName evidence="1">Uncharacterized protein</fullName>
    </submittedName>
</protein>
<name>A0A0M4RBC9_9CAUD</name>
<dbReference type="GeneID" id="26639404"/>
<proteinExistence type="predicted"/>